<sequence>MPDSNSFQEDFKFYHLDSLLVVKVNQLYSSKQAAKDDDYQKNLVIRNLDEDVFSIVPGIKSLMTAGKVTSITLRTAHGNDFLRFNGGRLDGKFVSKKGEKTIIEGFYKKGIEDSIWTFGDTSSALVTKVKFINGERTQIQQFKDDKLVSSNTINTRTDTIRNKGIQIGVLILCMISMVFLLVKNYLSTLHKKLQIKLGFKWLLCLVLPVVVWIFQLIITLLLGDNHHDIFEMVAIFFLLYISTCPLFFIIVFLIRLSKQIDIIWYCLSFALAFNVWKAYGEFLMLSI</sequence>
<organism evidence="2 3">
    <name type="scientific">Mucilaginibacter galii</name>
    <dbReference type="NCBI Taxonomy" id="2005073"/>
    <lineage>
        <taxon>Bacteria</taxon>
        <taxon>Pseudomonadati</taxon>
        <taxon>Bacteroidota</taxon>
        <taxon>Sphingobacteriia</taxon>
        <taxon>Sphingobacteriales</taxon>
        <taxon>Sphingobacteriaceae</taxon>
        <taxon>Mucilaginibacter</taxon>
    </lineage>
</organism>
<keyword evidence="1" id="KW-0812">Transmembrane</keyword>
<accession>A0A917JAT6</accession>
<feature type="transmembrane region" description="Helical" evidence="1">
    <location>
        <begin position="229"/>
        <end position="255"/>
    </location>
</feature>
<reference evidence="2" key="2">
    <citation type="submission" date="2020-09" db="EMBL/GenBank/DDBJ databases">
        <authorList>
            <person name="Sun Q."/>
            <person name="Sedlacek I."/>
        </authorList>
    </citation>
    <scope>NUCLEOTIDE SEQUENCE</scope>
    <source>
        <strain evidence="2">CCM 8711</strain>
    </source>
</reference>
<name>A0A917JAT6_9SPHI</name>
<proteinExistence type="predicted"/>
<gene>
    <name evidence="2" type="ORF">GCM10011425_29110</name>
</gene>
<feature type="transmembrane region" description="Helical" evidence="1">
    <location>
        <begin position="262"/>
        <end position="279"/>
    </location>
</feature>
<evidence type="ECO:0000313" key="3">
    <source>
        <dbReference type="Proteomes" id="UP000662074"/>
    </source>
</evidence>
<comment type="caution">
    <text evidence="2">The sequence shown here is derived from an EMBL/GenBank/DDBJ whole genome shotgun (WGS) entry which is preliminary data.</text>
</comment>
<keyword evidence="3" id="KW-1185">Reference proteome</keyword>
<dbReference type="EMBL" id="BMDO01000008">
    <property type="protein sequence ID" value="GGI51699.1"/>
    <property type="molecule type" value="Genomic_DNA"/>
</dbReference>
<dbReference type="Proteomes" id="UP000662074">
    <property type="component" value="Unassembled WGS sequence"/>
</dbReference>
<keyword evidence="1" id="KW-0472">Membrane</keyword>
<evidence type="ECO:0000256" key="1">
    <source>
        <dbReference type="SAM" id="Phobius"/>
    </source>
</evidence>
<feature type="transmembrane region" description="Helical" evidence="1">
    <location>
        <begin position="202"/>
        <end position="223"/>
    </location>
</feature>
<feature type="transmembrane region" description="Helical" evidence="1">
    <location>
        <begin position="164"/>
        <end position="182"/>
    </location>
</feature>
<evidence type="ECO:0000313" key="2">
    <source>
        <dbReference type="EMBL" id="GGI51699.1"/>
    </source>
</evidence>
<reference evidence="2" key="1">
    <citation type="journal article" date="2014" name="Int. J. Syst. Evol. Microbiol.">
        <title>Complete genome sequence of Corynebacterium casei LMG S-19264T (=DSM 44701T), isolated from a smear-ripened cheese.</title>
        <authorList>
            <consortium name="US DOE Joint Genome Institute (JGI-PGF)"/>
            <person name="Walter F."/>
            <person name="Albersmeier A."/>
            <person name="Kalinowski J."/>
            <person name="Ruckert C."/>
        </authorList>
    </citation>
    <scope>NUCLEOTIDE SEQUENCE</scope>
    <source>
        <strain evidence="2">CCM 8711</strain>
    </source>
</reference>
<dbReference type="AlphaFoldDB" id="A0A917JAT6"/>
<protein>
    <submittedName>
        <fullName evidence="2">Uncharacterized protein</fullName>
    </submittedName>
</protein>
<keyword evidence="1" id="KW-1133">Transmembrane helix</keyword>